<sequence length="73" mass="8477">MNQFILVPRLKESADFISFKRPVVADCRDILAGELVWLNVGYYVLIYKNCLKSKWIHIAFFGGPTKMAHIKMM</sequence>
<accession>A0A5K7YXH2</accession>
<dbReference type="EMBL" id="AP021875">
    <property type="protein sequence ID" value="BBO73040.1"/>
    <property type="molecule type" value="Genomic_DNA"/>
</dbReference>
<dbReference type="KEGG" id="dwd:DSCW_04570"/>
<dbReference type="Proteomes" id="UP000427769">
    <property type="component" value="Chromosome"/>
</dbReference>
<keyword evidence="2" id="KW-1185">Reference proteome</keyword>
<gene>
    <name evidence="1" type="ORF">DSCW_04570</name>
</gene>
<evidence type="ECO:0000313" key="2">
    <source>
        <dbReference type="Proteomes" id="UP000427769"/>
    </source>
</evidence>
<organism evidence="1 2">
    <name type="scientific">Desulfosarcina widdelii</name>
    <dbReference type="NCBI Taxonomy" id="947919"/>
    <lineage>
        <taxon>Bacteria</taxon>
        <taxon>Pseudomonadati</taxon>
        <taxon>Thermodesulfobacteriota</taxon>
        <taxon>Desulfobacteria</taxon>
        <taxon>Desulfobacterales</taxon>
        <taxon>Desulfosarcinaceae</taxon>
        <taxon>Desulfosarcina</taxon>
    </lineage>
</organism>
<proteinExistence type="predicted"/>
<reference evidence="1 2" key="1">
    <citation type="submission" date="2019-11" db="EMBL/GenBank/DDBJ databases">
        <title>Comparative genomics of hydrocarbon-degrading Desulfosarcina strains.</title>
        <authorList>
            <person name="Watanabe M."/>
            <person name="Kojima H."/>
            <person name="Fukui M."/>
        </authorList>
    </citation>
    <scope>NUCLEOTIDE SEQUENCE [LARGE SCALE GENOMIC DNA]</scope>
    <source>
        <strain evidence="1 2">PP31</strain>
    </source>
</reference>
<evidence type="ECO:0000313" key="1">
    <source>
        <dbReference type="EMBL" id="BBO73040.1"/>
    </source>
</evidence>
<name>A0A5K7YXH2_9BACT</name>
<dbReference type="AlphaFoldDB" id="A0A5K7YXH2"/>
<protein>
    <submittedName>
        <fullName evidence="1">Uncharacterized protein</fullName>
    </submittedName>
</protein>